<accession>A0A915YY27</accession>
<gene>
    <name evidence="2" type="ORF">CHRIB12_LOCUS5042</name>
</gene>
<keyword evidence="1" id="KW-1133">Transmembrane helix</keyword>
<reference evidence="2" key="1">
    <citation type="submission" date="2020-05" db="EMBL/GenBank/DDBJ databases">
        <authorList>
            <person name="Rincon C."/>
            <person name="Sanders R I."/>
            <person name="Robbins C."/>
            <person name="Chaturvedi A."/>
        </authorList>
    </citation>
    <scope>NUCLEOTIDE SEQUENCE</scope>
    <source>
        <strain evidence="2">CHB12</strain>
    </source>
</reference>
<evidence type="ECO:0000313" key="3">
    <source>
        <dbReference type="Proteomes" id="UP000684084"/>
    </source>
</evidence>
<feature type="transmembrane region" description="Helical" evidence="1">
    <location>
        <begin position="20"/>
        <end position="42"/>
    </location>
</feature>
<organism evidence="2 3">
    <name type="scientific">Rhizophagus irregularis</name>
    <dbReference type="NCBI Taxonomy" id="588596"/>
    <lineage>
        <taxon>Eukaryota</taxon>
        <taxon>Fungi</taxon>
        <taxon>Fungi incertae sedis</taxon>
        <taxon>Mucoromycota</taxon>
        <taxon>Glomeromycotina</taxon>
        <taxon>Glomeromycetes</taxon>
        <taxon>Glomerales</taxon>
        <taxon>Glomeraceae</taxon>
        <taxon>Rhizophagus</taxon>
    </lineage>
</organism>
<proteinExistence type="predicted"/>
<protein>
    <submittedName>
        <fullName evidence="2">Uncharacterized protein</fullName>
    </submittedName>
</protein>
<evidence type="ECO:0000313" key="2">
    <source>
        <dbReference type="EMBL" id="CAB5351134.1"/>
    </source>
</evidence>
<dbReference type="EMBL" id="CAGKOT010000008">
    <property type="protein sequence ID" value="CAB5351134.1"/>
    <property type="molecule type" value="Genomic_DNA"/>
</dbReference>
<name>A0A915YY27_9GLOM</name>
<keyword evidence="1" id="KW-0812">Transmembrane</keyword>
<keyword evidence="1" id="KW-0472">Membrane</keyword>
<dbReference type="AlphaFoldDB" id="A0A915YY27"/>
<evidence type="ECO:0000256" key="1">
    <source>
        <dbReference type="SAM" id="Phobius"/>
    </source>
</evidence>
<comment type="caution">
    <text evidence="2">The sequence shown here is derived from an EMBL/GenBank/DDBJ whole genome shotgun (WGS) entry which is preliminary data.</text>
</comment>
<dbReference type="Proteomes" id="UP000684084">
    <property type="component" value="Unassembled WGS sequence"/>
</dbReference>
<sequence length="69" mass="8123">MSGRKIKIYLQEDLHKQLNLWKTCFFFLFYILGVLQVSASIWLDFFELLVAGLLGLDFLDWFSASPFLD</sequence>